<sequence length="176" mass="19455">MNIKKCLQKIVNYIPGRVVLSVAPIIMLVGCTTVAPFDKTLVGTKQLGLVVSVNDAKILKQANQSYQKEYGTDIPKTKDAIFGALHNGFWEGGRWFGGLADAGQIEVGDIVEWNYPASKKEFAVIKLVTKWNDPNPNGCYWKGSLDSHNGDVVCDNSPDAPRFRQEAAKWLKSKDK</sequence>
<keyword evidence="2" id="KW-1185">Reference proteome</keyword>
<organism evidence="1 2">
    <name type="scientific">Chromobacterium fluminis</name>
    <dbReference type="NCBI Taxonomy" id="3044269"/>
    <lineage>
        <taxon>Bacteria</taxon>
        <taxon>Pseudomonadati</taxon>
        <taxon>Pseudomonadota</taxon>
        <taxon>Betaproteobacteria</taxon>
        <taxon>Neisseriales</taxon>
        <taxon>Chromobacteriaceae</taxon>
        <taxon>Chromobacterium</taxon>
    </lineage>
</organism>
<reference evidence="1 2" key="1">
    <citation type="submission" date="2020-03" db="EMBL/GenBank/DDBJ databases">
        <title>Draft genome sequence of environmentally isolated cultures.</title>
        <authorList>
            <person name="Wilson H.S."/>
            <person name="De Leon M.E."/>
        </authorList>
    </citation>
    <scope>NUCLEOTIDE SEQUENCE [LARGE SCALE GENOMIC DNA]</scope>
    <source>
        <strain evidence="1 2">HSC-31F16</strain>
    </source>
</reference>
<protein>
    <submittedName>
        <fullName evidence="1">Uncharacterized protein</fullName>
    </submittedName>
</protein>
<dbReference type="EMBL" id="JAAOMA010000004">
    <property type="protein sequence ID" value="NHR04557.1"/>
    <property type="molecule type" value="Genomic_DNA"/>
</dbReference>
<dbReference type="PROSITE" id="PS51257">
    <property type="entry name" value="PROKAR_LIPOPROTEIN"/>
    <property type="match status" value="1"/>
</dbReference>
<evidence type="ECO:0000313" key="1">
    <source>
        <dbReference type="EMBL" id="NHR04557.1"/>
    </source>
</evidence>
<evidence type="ECO:0000313" key="2">
    <source>
        <dbReference type="Proteomes" id="UP001515641"/>
    </source>
</evidence>
<gene>
    <name evidence="1" type="ORF">HA052_05040</name>
</gene>
<comment type="caution">
    <text evidence="1">The sequence shown here is derived from an EMBL/GenBank/DDBJ whole genome shotgun (WGS) entry which is preliminary data.</text>
</comment>
<name>A0ABX0L4J0_9NEIS</name>
<proteinExistence type="predicted"/>
<accession>A0ABX0L4J0</accession>
<dbReference type="RefSeq" id="WP_166451067.1">
    <property type="nucleotide sequence ID" value="NZ_JAAOMA010000004.1"/>
</dbReference>
<dbReference type="Proteomes" id="UP001515641">
    <property type="component" value="Unassembled WGS sequence"/>
</dbReference>